<proteinExistence type="predicted"/>
<dbReference type="Pfam" id="PF22893">
    <property type="entry name" value="ULD_2"/>
    <property type="match status" value="1"/>
</dbReference>
<evidence type="ECO:0000313" key="4">
    <source>
        <dbReference type="Proteomes" id="UP001172155"/>
    </source>
</evidence>
<dbReference type="EMBL" id="JAUKUD010000007">
    <property type="protein sequence ID" value="KAK0738145.1"/>
    <property type="molecule type" value="Genomic_DNA"/>
</dbReference>
<organism evidence="3 4">
    <name type="scientific">Schizothecium vesticola</name>
    <dbReference type="NCBI Taxonomy" id="314040"/>
    <lineage>
        <taxon>Eukaryota</taxon>
        <taxon>Fungi</taxon>
        <taxon>Dikarya</taxon>
        <taxon>Ascomycota</taxon>
        <taxon>Pezizomycotina</taxon>
        <taxon>Sordariomycetes</taxon>
        <taxon>Sordariomycetidae</taxon>
        <taxon>Sordariales</taxon>
        <taxon>Schizotheciaceae</taxon>
        <taxon>Schizothecium</taxon>
    </lineage>
</organism>
<dbReference type="InterPro" id="IPR054464">
    <property type="entry name" value="ULD_fung"/>
</dbReference>
<name>A0AA40BPQ6_9PEZI</name>
<evidence type="ECO:0000313" key="3">
    <source>
        <dbReference type="EMBL" id="KAK0738145.1"/>
    </source>
</evidence>
<gene>
    <name evidence="3" type="ORF">B0T18DRAFT_296134</name>
</gene>
<protein>
    <recommendedName>
        <fullName evidence="2">Ubiquitin-like domain-containing protein</fullName>
    </recommendedName>
</protein>
<reference evidence="3" key="1">
    <citation type="submission" date="2023-06" db="EMBL/GenBank/DDBJ databases">
        <title>Genome-scale phylogeny and comparative genomics of the fungal order Sordariales.</title>
        <authorList>
            <consortium name="Lawrence Berkeley National Laboratory"/>
            <person name="Hensen N."/>
            <person name="Bonometti L."/>
            <person name="Westerberg I."/>
            <person name="Brannstrom I.O."/>
            <person name="Guillou S."/>
            <person name="Cros-Aarteil S."/>
            <person name="Calhoun S."/>
            <person name="Haridas S."/>
            <person name="Kuo A."/>
            <person name="Mondo S."/>
            <person name="Pangilinan J."/>
            <person name="Riley R."/>
            <person name="LaButti K."/>
            <person name="Andreopoulos B."/>
            <person name="Lipzen A."/>
            <person name="Chen C."/>
            <person name="Yanf M."/>
            <person name="Daum C."/>
            <person name="Ng V."/>
            <person name="Clum A."/>
            <person name="Steindorff A."/>
            <person name="Ohm R."/>
            <person name="Martin F."/>
            <person name="Silar P."/>
            <person name="Natvig D."/>
            <person name="Lalanne C."/>
            <person name="Gautier V."/>
            <person name="Ament-velasquez S.L."/>
            <person name="Kruys A."/>
            <person name="Hutchinson M.I."/>
            <person name="Powell A.J."/>
            <person name="Barry K."/>
            <person name="Miller A.N."/>
            <person name="Grigoriev I.V."/>
            <person name="Debuchy R."/>
            <person name="Gladieux P."/>
            <person name="Thoren M.H."/>
            <person name="Johannesson H."/>
        </authorList>
    </citation>
    <scope>NUCLEOTIDE SEQUENCE</scope>
    <source>
        <strain evidence="3">SMH3187-1</strain>
    </source>
</reference>
<keyword evidence="1" id="KW-0175">Coiled coil</keyword>
<feature type="non-terminal residue" evidence="3">
    <location>
        <position position="1"/>
    </location>
</feature>
<keyword evidence="4" id="KW-1185">Reference proteome</keyword>
<feature type="non-terminal residue" evidence="3">
    <location>
        <position position="156"/>
    </location>
</feature>
<accession>A0AA40BPQ6</accession>
<dbReference type="Proteomes" id="UP001172155">
    <property type="component" value="Unassembled WGS sequence"/>
</dbReference>
<evidence type="ECO:0000259" key="2">
    <source>
        <dbReference type="Pfam" id="PF22893"/>
    </source>
</evidence>
<dbReference type="AlphaFoldDB" id="A0AA40BPQ6"/>
<evidence type="ECO:0000256" key="1">
    <source>
        <dbReference type="SAM" id="Coils"/>
    </source>
</evidence>
<feature type="domain" description="Ubiquitin-like" evidence="2">
    <location>
        <begin position="85"/>
        <end position="156"/>
    </location>
</feature>
<comment type="caution">
    <text evidence="3">The sequence shown here is derived from an EMBL/GenBank/DDBJ whole genome shotgun (WGS) entry which is preliminary data.</text>
</comment>
<sequence>QERLEAARAEWEAERIATADEWRTEVEIQAKAAAMDEARAELGIEERVQERMKAAQEEMKNVEAELRARITKEAIERVKEDMKKETKPIRFKDAIGRKFTFPFHLVQTWSGMEELIKQAFLHVEVVGPQVAQGHYDLISPDGEVILPTVWERMVEP</sequence>
<feature type="coiled-coil region" evidence="1">
    <location>
        <begin position="45"/>
        <end position="81"/>
    </location>
</feature>